<feature type="compositionally biased region" description="Basic and acidic residues" evidence="1">
    <location>
        <begin position="16"/>
        <end position="31"/>
    </location>
</feature>
<accession>A0A5B7GTJ7</accession>
<organism evidence="2 3">
    <name type="scientific">Portunus trituberculatus</name>
    <name type="common">Swimming crab</name>
    <name type="synonym">Neptunus trituberculatus</name>
    <dbReference type="NCBI Taxonomy" id="210409"/>
    <lineage>
        <taxon>Eukaryota</taxon>
        <taxon>Metazoa</taxon>
        <taxon>Ecdysozoa</taxon>
        <taxon>Arthropoda</taxon>
        <taxon>Crustacea</taxon>
        <taxon>Multicrustacea</taxon>
        <taxon>Malacostraca</taxon>
        <taxon>Eumalacostraca</taxon>
        <taxon>Eucarida</taxon>
        <taxon>Decapoda</taxon>
        <taxon>Pleocyemata</taxon>
        <taxon>Brachyura</taxon>
        <taxon>Eubrachyura</taxon>
        <taxon>Portunoidea</taxon>
        <taxon>Portunidae</taxon>
        <taxon>Portuninae</taxon>
        <taxon>Portunus</taxon>
    </lineage>
</organism>
<evidence type="ECO:0000313" key="3">
    <source>
        <dbReference type="Proteomes" id="UP000324222"/>
    </source>
</evidence>
<reference evidence="2 3" key="1">
    <citation type="submission" date="2019-05" db="EMBL/GenBank/DDBJ databases">
        <title>Another draft genome of Portunus trituberculatus and its Hox gene families provides insights of decapod evolution.</title>
        <authorList>
            <person name="Jeong J.-H."/>
            <person name="Song I."/>
            <person name="Kim S."/>
            <person name="Choi T."/>
            <person name="Kim D."/>
            <person name="Ryu S."/>
            <person name="Kim W."/>
        </authorList>
    </citation>
    <scope>NUCLEOTIDE SEQUENCE [LARGE SCALE GENOMIC DNA]</scope>
    <source>
        <tissue evidence="2">Muscle</tissue>
    </source>
</reference>
<name>A0A5B7GTJ7_PORTR</name>
<feature type="region of interest" description="Disordered" evidence="1">
    <location>
        <begin position="1"/>
        <end position="31"/>
    </location>
</feature>
<evidence type="ECO:0000256" key="1">
    <source>
        <dbReference type="SAM" id="MobiDB-lite"/>
    </source>
</evidence>
<dbReference type="EMBL" id="VSRR010017414">
    <property type="protein sequence ID" value="MPC60348.1"/>
    <property type="molecule type" value="Genomic_DNA"/>
</dbReference>
<proteinExistence type="predicted"/>
<sequence length="202" mass="23389">MQKNAHLSNLANTDNYLKDDPEQKEDARPLRRDALSHRTTEFDLENLHLDPLVSWRIYVLYKILFTLRSQRTVLLHQPEGQPWPRTVFKTCLPLHLPRHRPAADCSSSNDLCPPHPSLPTYCVYVSVVFHYLNVFVEFSGARDVLSPTMSVYRELLEILSERSFRRQVIFFSAVTGQQLQLEKQVYVYLSSLVSLTVLIMGS</sequence>
<feature type="compositionally biased region" description="Polar residues" evidence="1">
    <location>
        <begin position="1"/>
        <end position="15"/>
    </location>
</feature>
<evidence type="ECO:0000313" key="2">
    <source>
        <dbReference type="EMBL" id="MPC60348.1"/>
    </source>
</evidence>
<comment type="caution">
    <text evidence="2">The sequence shown here is derived from an EMBL/GenBank/DDBJ whole genome shotgun (WGS) entry which is preliminary data.</text>
</comment>
<dbReference type="Proteomes" id="UP000324222">
    <property type="component" value="Unassembled WGS sequence"/>
</dbReference>
<protein>
    <submittedName>
        <fullName evidence="2">Uncharacterized protein</fullName>
    </submittedName>
</protein>
<dbReference type="AlphaFoldDB" id="A0A5B7GTJ7"/>
<gene>
    <name evidence="2" type="ORF">E2C01_054390</name>
</gene>
<keyword evidence="3" id="KW-1185">Reference proteome</keyword>